<evidence type="ECO:0000313" key="8">
    <source>
        <dbReference type="Proteomes" id="UP001597083"/>
    </source>
</evidence>
<accession>A0ABW3CL42</accession>
<dbReference type="PROSITE" id="PS00217">
    <property type="entry name" value="SUGAR_TRANSPORT_2"/>
    <property type="match status" value="1"/>
</dbReference>
<feature type="transmembrane region" description="Helical" evidence="5">
    <location>
        <begin position="90"/>
        <end position="108"/>
    </location>
</feature>
<dbReference type="Gene3D" id="1.20.1250.20">
    <property type="entry name" value="MFS general substrate transporter like domains"/>
    <property type="match status" value="1"/>
</dbReference>
<feature type="domain" description="Major facilitator superfamily (MFS) profile" evidence="6">
    <location>
        <begin position="23"/>
        <end position="162"/>
    </location>
</feature>
<comment type="caution">
    <text evidence="7">The sequence shown here is derived from an EMBL/GenBank/DDBJ whole genome shotgun (WGS) entry which is preliminary data.</text>
</comment>
<dbReference type="InterPro" id="IPR011701">
    <property type="entry name" value="MFS"/>
</dbReference>
<dbReference type="SUPFAM" id="SSF103473">
    <property type="entry name" value="MFS general substrate transporter"/>
    <property type="match status" value="1"/>
</dbReference>
<evidence type="ECO:0000313" key="7">
    <source>
        <dbReference type="EMBL" id="MFD0854251.1"/>
    </source>
</evidence>
<keyword evidence="2 5" id="KW-0812">Transmembrane</keyword>
<dbReference type="InterPro" id="IPR020846">
    <property type="entry name" value="MFS_dom"/>
</dbReference>
<dbReference type="Proteomes" id="UP001597083">
    <property type="component" value="Unassembled WGS sequence"/>
</dbReference>
<comment type="subcellular location">
    <subcellularLocation>
        <location evidence="1">Cell membrane</location>
        <topology evidence="1">Multi-pass membrane protein</topology>
    </subcellularLocation>
</comment>
<keyword evidence="8" id="KW-1185">Reference proteome</keyword>
<dbReference type="PANTHER" id="PTHR23508">
    <property type="entry name" value="CARBOXYLIC ACID TRANSPORTER PROTEIN HOMOLOG"/>
    <property type="match status" value="1"/>
</dbReference>
<name>A0ABW3CL42_9ACTN</name>
<sequence>MTQTSPGRAQAWYRGATKDQWRTFTGAYLGWMLDVMDLMLFAMVIKEVSTELDFDKGAAGAVASAALVATAVGGLAFGYIADRFGRTRSMILSIIGYSVGTLLCGFSTSLTMLVVFRILVGICLGGEWSAGAALVTETWPERHRGKVMAWVQSAFGTGYALA</sequence>
<keyword evidence="3 5" id="KW-1133">Transmembrane helix</keyword>
<evidence type="ECO:0000259" key="6">
    <source>
        <dbReference type="PROSITE" id="PS50850"/>
    </source>
</evidence>
<gene>
    <name evidence="7" type="ORF">ACFQ07_18580</name>
</gene>
<protein>
    <submittedName>
        <fullName evidence="7">MFS transporter</fullName>
    </submittedName>
</protein>
<evidence type="ECO:0000256" key="5">
    <source>
        <dbReference type="SAM" id="Phobius"/>
    </source>
</evidence>
<dbReference type="EMBL" id="JBHTIR010002803">
    <property type="protein sequence ID" value="MFD0854251.1"/>
    <property type="molecule type" value="Genomic_DNA"/>
</dbReference>
<dbReference type="InterPro" id="IPR005829">
    <property type="entry name" value="Sugar_transporter_CS"/>
</dbReference>
<feature type="transmembrane region" description="Helical" evidence="5">
    <location>
        <begin position="21"/>
        <end position="45"/>
    </location>
</feature>
<feature type="transmembrane region" description="Helical" evidence="5">
    <location>
        <begin position="57"/>
        <end position="78"/>
    </location>
</feature>
<keyword evidence="4 5" id="KW-0472">Membrane</keyword>
<evidence type="ECO:0000256" key="4">
    <source>
        <dbReference type="ARBA" id="ARBA00023136"/>
    </source>
</evidence>
<organism evidence="7 8">
    <name type="scientific">Actinomadura adrarensis</name>
    <dbReference type="NCBI Taxonomy" id="1819600"/>
    <lineage>
        <taxon>Bacteria</taxon>
        <taxon>Bacillati</taxon>
        <taxon>Actinomycetota</taxon>
        <taxon>Actinomycetes</taxon>
        <taxon>Streptosporangiales</taxon>
        <taxon>Thermomonosporaceae</taxon>
        <taxon>Actinomadura</taxon>
    </lineage>
</organism>
<dbReference type="Pfam" id="PF07690">
    <property type="entry name" value="MFS_1"/>
    <property type="match status" value="1"/>
</dbReference>
<evidence type="ECO:0000256" key="1">
    <source>
        <dbReference type="ARBA" id="ARBA00004651"/>
    </source>
</evidence>
<dbReference type="PROSITE" id="PS50850">
    <property type="entry name" value="MFS"/>
    <property type="match status" value="1"/>
</dbReference>
<feature type="non-terminal residue" evidence="7">
    <location>
        <position position="162"/>
    </location>
</feature>
<evidence type="ECO:0000256" key="3">
    <source>
        <dbReference type="ARBA" id="ARBA00022989"/>
    </source>
</evidence>
<proteinExistence type="predicted"/>
<reference evidence="8" key="1">
    <citation type="journal article" date="2019" name="Int. J. Syst. Evol. Microbiol.">
        <title>The Global Catalogue of Microorganisms (GCM) 10K type strain sequencing project: providing services to taxonomists for standard genome sequencing and annotation.</title>
        <authorList>
            <consortium name="The Broad Institute Genomics Platform"/>
            <consortium name="The Broad Institute Genome Sequencing Center for Infectious Disease"/>
            <person name="Wu L."/>
            <person name="Ma J."/>
        </authorList>
    </citation>
    <scope>NUCLEOTIDE SEQUENCE [LARGE SCALE GENOMIC DNA]</scope>
    <source>
        <strain evidence="8">JCM 31696</strain>
    </source>
</reference>
<dbReference type="InterPro" id="IPR036259">
    <property type="entry name" value="MFS_trans_sf"/>
</dbReference>
<dbReference type="PANTHER" id="PTHR23508:SF10">
    <property type="entry name" value="CARBOXYLIC ACID TRANSPORTER PROTEIN HOMOLOG"/>
    <property type="match status" value="1"/>
</dbReference>
<evidence type="ECO:0000256" key="2">
    <source>
        <dbReference type="ARBA" id="ARBA00022692"/>
    </source>
</evidence>